<organism evidence="2 3">
    <name type="scientific">Streptomyces abyssalis</name>
    <dbReference type="NCBI Taxonomy" id="933944"/>
    <lineage>
        <taxon>Bacteria</taxon>
        <taxon>Bacillati</taxon>
        <taxon>Actinomycetota</taxon>
        <taxon>Actinomycetes</taxon>
        <taxon>Kitasatosporales</taxon>
        <taxon>Streptomycetaceae</taxon>
        <taxon>Streptomyces</taxon>
    </lineage>
</organism>
<name>A0A1E7JTB9_9ACTN</name>
<evidence type="ECO:0000313" key="3">
    <source>
        <dbReference type="Proteomes" id="UP000176087"/>
    </source>
</evidence>
<feature type="domain" description="Bacterial bifunctional deaminase-reductase C-terminal" evidence="1">
    <location>
        <begin position="45"/>
        <end position="188"/>
    </location>
</feature>
<keyword evidence="3" id="KW-1185">Reference proteome</keyword>
<reference evidence="2 3" key="1">
    <citation type="journal article" date="2016" name="Front. Microbiol.">
        <title>Comparative Genomics Analysis of Streptomyces Species Reveals Their Adaptation to the Marine Environment and Their Diversity at the Genomic Level.</title>
        <authorList>
            <person name="Tian X."/>
            <person name="Zhang Z."/>
            <person name="Yang T."/>
            <person name="Chen M."/>
            <person name="Li J."/>
            <person name="Chen F."/>
            <person name="Yang J."/>
            <person name="Li W."/>
            <person name="Zhang B."/>
            <person name="Zhang Z."/>
            <person name="Wu J."/>
            <person name="Zhang C."/>
            <person name="Long L."/>
            <person name="Xiao J."/>
        </authorList>
    </citation>
    <scope>NUCLEOTIDE SEQUENCE [LARGE SCALE GENOMIC DNA]</scope>
    <source>
        <strain evidence="2 3">SCSIO 10390</strain>
    </source>
</reference>
<accession>A0A1E7JTB9</accession>
<dbReference type="Proteomes" id="UP000176087">
    <property type="component" value="Unassembled WGS sequence"/>
</dbReference>
<dbReference type="Pfam" id="PF01872">
    <property type="entry name" value="RibD_C"/>
    <property type="match status" value="1"/>
</dbReference>
<protein>
    <submittedName>
        <fullName evidence="2">Pyrimidine reductase</fullName>
    </submittedName>
</protein>
<dbReference type="InterPro" id="IPR002734">
    <property type="entry name" value="RibDG_C"/>
</dbReference>
<sequence length="217" mass="22780">MTTTPSPAPARPHVVAHVAVTPEGVTTGFEPDVGLFYELAGTWQEDVTLAGSGTLLAQEATLASAPPGPGPAADGPLLAVVDGGGRISRWEELRAAGHWSDVLALHSACTPPRPASRQVRELVTGSERVDLRAVLETLAGREGAGVVRVDSGGSLIGALLAADLLDEVSLLVHPCLAADRDGQRWYGNARGTGRALELVTNETLRDGIAWLRHRVRR</sequence>
<dbReference type="RefSeq" id="WP_070009632.1">
    <property type="nucleotide sequence ID" value="NZ_LJGS01000037.1"/>
</dbReference>
<dbReference type="GO" id="GO:0009231">
    <property type="term" value="P:riboflavin biosynthetic process"/>
    <property type="evidence" value="ECO:0007669"/>
    <property type="project" value="InterPro"/>
</dbReference>
<proteinExistence type="predicted"/>
<evidence type="ECO:0000259" key="1">
    <source>
        <dbReference type="Pfam" id="PF01872"/>
    </source>
</evidence>
<dbReference type="STRING" id="933944.AN215_06980"/>
<dbReference type="AlphaFoldDB" id="A0A1E7JTB9"/>
<dbReference type="GO" id="GO:0008703">
    <property type="term" value="F:5-amino-6-(5-phosphoribosylamino)uracil reductase activity"/>
    <property type="evidence" value="ECO:0007669"/>
    <property type="project" value="InterPro"/>
</dbReference>
<dbReference type="SUPFAM" id="SSF53597">
    <property type="entry name" value="Dihydrofolate reductase-like"/>
    <property type="match status" value="1"/>
</dbReference>
<gene>
    <name evidence="2" type="ORF">AN215_06980</name>
</gene>
<dbReference type="InterPro" id="IPR024072">
    <property type="entry name" value="DHFR-like_dom_sf"/>
</dbReference>
<dbReference type="Gene3D" id="3.40.430.10">
    <property type="entry name" value="Dihydrofolate Reductase, subunit A"/>
    <property type="match status" value="1"/>
</dbReference>
<dbReference type="OrthoDB" id="3825908at2"/>
<comment type="caution">
    <text evidence="2">The sequence shown here is derived from an EMBL/GenBank/DDBJ whole genome shotgun (WGS) entry which is preliminary data.</text>
</comment>
<dbReference type="EMBL" id="LJGT01000037">
    <property type="protein sequence ID" value="OEU92143.1"/>
    <property type="molecule type" value="Genomic_DNA"/>
</dbReference>
<dbReference type="PATRIC" id="fig|933944.5.peg.5059"/>
<evidence type="ECO:0000313" key="2">
    <source>
        <dbReference type="EMBL" id="OEU92143.1"/>
    </source>
</evidence>